<dbReference type="Gene3D" id="2.40.170.20">
    <property type="entry name" value="TonB-dependent receptor, beta-barrel domain"/>
    <property type="match status" value="1"/>
</dbReference>
<gene>
    <name evidence="16" type="ORF">D5366_09075</name>
</gene>
<keyword evidence="3" id="KW-1134">Transmembrane beta strand</keyword>
<keyword evidence="4" id="KW-0410">Iron transport</keyword>
<dbReference type="GO" id="GO:0015344">
    <property type="term" value="F:siderophore uptake transmembrane transporter activity"/>
    <property type="evidence" value="ECO:0007669"/>
    <property type="project" value="TreeGrafter"/>
</dbReference>
<keyword evidence="9 12" id="KW-0798">TonB box</keyword>
<comment type="subcellular location">
    <subcellularLocation>
        <location evidence="1">Cell outer membrane</location>
        <topology evidence="1">Multi-pass membrane protein</topology>
    </subcellularLocation>
</comment>
<dbReference type="SUPFAM" id="SSF56935">
    <property type="entry name" value="Porins"/>
    <property type="match status" value="1"/>
</dbReference>
<keyword evidence="8" id="KW-0406">Ion transport</keyword>
<evidence type="ECO:0000256" key="8">
    <source>
        <dbReference type="ARBA" id="ARBA00023065"/>
    </source>
</evidence>
<protein>
    <submittedName>
        <fullName evidence="16">TonB-dependent receptor</fullName>
    </submittedName>
</protein>
<evidence type="ECO:0000313" key="17">
    <source>
        <dbReference type="Proteomes" id="UP000317214"/>
    </source>
</evidence>
<dbReference type="Pfam" id="PF07715">
    <property type="entry name" value="Plug"/>
    <property type="match status" value="1"/>
</dbReference>
<feature type="signal peptide" evidence="13">
    <location>
        <begin position="1"/>
        <end position="28"/>
    </location>
</feature>
<keyword evidence="5" id="KW-0812">Transmembrane</keyword>
<evidence type="ECO:0000256" key="9">
    <source>
        <dbReference type="ARBA" id="ARBA00023077"/>
    </source>
</evidence>
<evidence type="ECO:0000259" key="14">
    <source>
        <dbReference type="Pfam" id="PF00593"/>
    </source>
</evidence>
<accession>A0A4Y6VA50</accession>
<dbReference type="Proteomes" id="UP000317214">
    <property type="component" value="Chromosome"/>
</dbReference>
<dbReference type="PANTHER" id="PTHR32552:SF89">
    <property type="entry name" value="CATECHOLATE SIDEROPHORE RECEPTOR FIU"/>
    <property type="match status" value="1"/>
</dbReference>
<keyword evidence="11" id="KW-0998">Cell outer membrane</keyword>
<evidence type="ECO:0000256" key="7">
    <source>
        <dbReference type="ARBA" id="ARBA00023004"/>
    </source>
</evidence>
<evidence type="ECO:0000256" key="1">
    <source>
        <dbReference type="ARBA" id="ARBA00004571"/>
    </source>
</evidence>
<keyword evidence="7" id="KW-0408">Iron</keyword>
<proteinExistence type="inferred from homology"/>
<comment type="similarity">
    <text evidence="12">Belongs to the TonB-dependent receptor family.</text>
</comment>
<evidence type="ECO:0000256" key="5">
    <source>
        <dbReference type="ARBA" id="ARBA00022692"/>
    </source>
</evidence>
<dbReference type="InterPro" id="IPR000531">
    <property type="entry name" value="Beta-barrel_TonB"/>
</dbReference>
<evidence type="ECO:0000313" key="16">
    <source>
        <dbReference type="EMBL" id="QDH25337.1"/>
    </source>
</evidence>
<keyword evidence="6 13" id="KW-0732">Signal</keyword>
<dbReference type="OrthoDB" id="593427at2"/>
<dbReference type="AlphaFoldDB" id="A0A4Y6VA50"/>
<evidence type="ECO:0000256" key="11">
    <source>
        <dbReference type="ARBA" id="ARBA00023237"/>
    </source>
</evidence>
<feature type="domain" description="TonB-dependent receptor-like beta-barrel" evidence="14">
    <location>
        <begin position="306"/>
        <end position="797"/>
    </location>
</feature>
<dbReference type="Pfam" id="PF00593">
    <property type="entry name" value="TonB_dep_Rec_b-barrel"/>
    <property type="match status" value="1"/>
</dbReference>
<sequence length="833" mass="91064">MSGLLLRRRAQLALFCSPLAVAFASAYAAPAHHHAKKVSAAQASKTSAQYRSAPTAQPAPTRTIAATTVPAAHHAAPRSVNAAVSGNEQLIITARRTHSEQTIGRVQMQRELSGINPIKALSVLPGVVFNNADPWGNNEQNSSLIVHGFNQNQLGYTLDGIPLGDQAYGNYNGLSPQRAVISENVGATSIATGAGDLSTASTSNLGGSLQFSTQDPSHRRGAQVEQVFGSFSTFRTFARLDTGDFGNGNSAYVSFVRQDARSWDNPGSHQGGYQVNAKFRHDTAHDHLSVFFDWSDKVEPNEDPVTVTPNATNIPYTRPFLFPDLNAAKNYINSPNIKSLIASNNYRNYYGGAQREDFLAYAKWSHDFSENLHWDNNFYYHHNLGEGIIAGPATVAGLPTLFAAYYPGLNSQSLNNVFGGSGYATRTTEYWDNRGGLTSALRYHLHNHSIEVGGWYERNNNTQARRWYAFSFENPTTPYERQQNPLIKQYTNYFYTNTFVTHLQDVWQVSKNFSLMGGFKSTLVYTNGTLPVAALPGALSPKNAITVPGGQISTTKPFLPSFGATWTLTPHEQWFANIQQNVRSFQAAGYGNATPWGATSQAAFEDFRKNGKPETSWTYETGLREHRNLNLGPITGFEGQITYYHVHFSNRLLAIATSNVYSVAGAATILANVGSVDTNGVDVNGTIHLGSHFSLYDALSYNKSQYNANYLNNGNVVATAGKNVVNVPAWSNKFIASTNWGNAYGQFIGEYQGKRYTTFTNDMSTPSYKLFSMNAGYTFNNVPHVASLKVQGNITNLTGERGWSTVNAGAASGQYTAFPIAPRMFFLTVSGSL</sequence>
<keyword evidence="16" id="KW-0675">Receptor</keyword>
<dbReference type="KEGG" id="ntn:D5366_09075"/>
<evidence type="ECO:0000256" key="2">
    <source>
        <dbReference type="ARBA" id="ARBA00022448"/>
    </source>
</evidence>
<dbReference type="RefSeq" id="WP_141493188.1">
    <property type="nucleotide sequence ID" value="NZ_CP032485.1"/>
</dbReference>
<organism evidence="16 17">
    <name type="scientific">Neokomagataea tanensis</name>
    <dbReference type="NCBI Taxonomy" id="661191"/>
    <lineage>
        <taxon>Bacteria</taxon>
        <taxon>Pseudomonadati</taxon>
        <taxon>Pseudomonadota</taxon>
        <taxon>Alphaproteobacteria</taxon>
        <taxon>Acetobacterales</taxon>
        <taxon>Acetobacteraceae</taxon>
        <taxon>Neokomagataea</taxon>
    </lineage>
</organism>
<name>A0A4Y6VA50_9PROT</name>
<dbReference type="InterPro" id="IPR012910">
    <property type="entry name" value="Plug_dom"/>
</dbReference>
<dbReference type="InterPro" id="IPR036942">
    <property type="entry name" value="Beta-barrel_TonB_sf"/>
</dbReference>
<evidence type="ECO:0000256" key="10">
    <source>
        <dbReference type="ARBA" id="ARBA00023136"/>
    </source>
</evidence>
<keyword evidence="2" id="KW-0813">Transport</keyword>
<evidence type="ECO:0000256" key="4">
    <source>
        <dbReference type="ARBA" id="ARBA00022496"/>
    </source>
</evidence>
<dbReference type="InterPro" id="IPR039426">
    <property type="entry name" value="TonB-dep_rcpt-like"/>
</dbReference>
<dbReference type="GO" id="GO:0009279">
    <property type="term" value="C:cell outer membrane"/>
    <property type="evidence" value="ECO:0007669"/>
    <property type="project" value="UniProtKB-SubCell"/>
</dbReference>
<evidence type="ECO:0000256" key="3">
    <source>
        <dbReference type="ARBA" id="ARBA00022452"/>
    </source>
</evidence>
<evidence type="ECO:0000256" key="6">
    <source>
        <dbReference type="ARBA" id="ARBA00022729"/>
    </source>
</evidence>
<evidence type="ECO:0000256" key="13">
    <source>
        <dbReference type="SAM" id="SignalP"/>
    </source>
</evidence>
<keyword evidence="10 12" id="KW-0472">Membrane</keyword>
<evidence type="ECO:0000259" key="15">
    <source>
        <dbReference type="Pfam" id="PF07715"/>
    </source>
</evidence>
<keyword evidence="17" id="KW-1185">Reference proteome</keyword>
<evidence type="ECO:0000256" key="12">
    <source>
        <dbReference type="RuleBase" id="RU003357"/>
    </source>
</evidence>
<dbReference type="EMBL" id="CP032485">
    <property type="protein sequence ID" value="QDH25337.1"/>
    <property type="molecule type" value="Genomic_DNA"/>
</dbReference>
<reference evidence="16 17" key="1">
    <citation type="submission" date="2018-09" db="EMBL/GenBank/DDBJ databases">
        <title>The complete genome sequence of Neokomagataea tanensis NBRC 106556(T).</title>
        <authorList>
            <person name="Chua K.-O."/>
            <person name="See-Too W.-S."/>
            <person name="Hong K.-W."/>
            <person name="Yin W.-F."/>
            <person name="Chan K.-G."/>
        </authorList>
    </citation>
    <scope>NUCLEOTIDE SEQUENCE [LARGE SCALE GENOMIC DNA]</scope>
    <source>
        <strain evidence="17">AH13 \ NBRC 106556</strain>
    </source>
</reference>
<feature type="chain" id="PRO_5021344801" evidence="13">
    <location>
        <begin position="29"/>
        <end position="833"/>
    </location>
</feature>
<feature type="domain" description="TonB-dependent receptor plug" evidence="15">
    <location>
        <begin position="98"/>
        <end position="197"/>
    </location>
</feature>
<dbReference type="PANTHER" id="PTHR32552">
    <property type="entry name" value="FERRICHROME IRON RECEPTOR-RELATED"/>
    <property type="match status" value="1"/>
</dbReference>